<dbReference type="Proteomes" id="UP001597040">
    <property type="component" value="Unassembled WGS sequence"/>
</dbReference>
<evidence type="ECO:0000259" key="1">
    <source>
        <dbReference type="Pfam" id="PF01325"/>
    </source>
</evidence>
<protein>
    <recommendedName>
        <fullName evidence="1">HTH dtxR-type domain-containing protein</fullName>
    </recommendedName>
</protein>
<dbReference type="SUPFAM" id="SSF46785">
    <property type="entry name" value="Winged helix' DNA-binding domain"/>
    <property type="match status" value="1"/>
</dbReference>
<proteinExistence type="predicted"/>
<comment type="caution">
    <text evidence="2">The sequence shown here is derived from an EMBL/GenBank/DDBJ whole genome shotgun (WGS) entry which is preliminary data.</text>
</comment>
<reference evidence="3" key="1">
    <citation type="journal article" date="2019" name="Int. J. Syst. Evol. Microbiol.">
        <title>The Global Catalogue of Microorganisms (GCM) 10K type strain sequencing project: providing services to taxonomists for standard genome sequencing and annotation.</title>
        <authorList>
            <consortium name="The Broad Institute Genomics Platform"/>
            <consortium name="The Broad Institute Genome Sequencing Center for Infectious Disease"/>
            <person name="Wu L."/>
            <person name="Ma J."/>
        </authorList>
    </citation>
    <scope>NUCLEOTIDE SEQUENCE [LARGE SCALE GENOMIC DNA]</scope>
    <source>
        <strain evidence="3">CCUG 56754</strain>
    </source>
</reference>
<keyword evidence="3" id="KW-1185">Reference proteome</keyword>
<dbReference type="Gene3D" id="1.10.10.10">
    <property type="entry name" value="Winged helix-like DNA-binding domain superfamily/Winged helix DNA-binding domain"/>
    <property type="match status" value="1"/>
</dbReference>
<evidence type="ECO:0000313" key="2">
    <source>
        <dbReference type="EMBL" id="MFD1039459.1"/>
    </source>
</evidence>
<feature type="domain" description="HTH dtxR-type" evidence="1">
    <location>
        <begin position="3"/>
        <end position="54"/>
    </location>
</feature>
<dbReference type="InterPro" id="IPR022687">
    <property type="entry name" value="HTH_DTXR"/>
</dbReference>
<dbReference type="Pfam" id="PF01325">
    <property type="entry name" value="Fe_dep_repress"/>
    <property type="match status" value="1"/>
</dbReference>
<dbReference type="InterPro" id="IPR036390">
    <property type="entry name" value="WH_DNA-bd_sf"/>
</dbReference>
<name>A0ABW3LQD4_9BACI</name>
<gene>
    <name evidence="2" type="ORF">ACFQ3N_13805</name>
</gene>
<sequence>MPTPSMEDYSEKIYLLFEEKGYERSVDIASPLGVLPSSITKMMQKFDEKGPGIY</sequence>
<dbReference type="RefSeq" id="WP_390363116.1">
    <property type="nucleotide sequence ID" value="NZ_JBHTKJ010000035.1"/>
</dbReference>
<dbReference type="InterPro" id="IPR036388">
    <property type="entry name" value="WH-like_DNA-bd_sf"/>
</dbReference>
<organism evidence="2 3">
    <name type="scientific">Virgibacillus byunsanensis</name>
    <dbReference type="NCBI Taxonomy" id="570945"/>
    <lineage>
        <taxon>Bacteria</taxon>
        <taxon>Bacillati</taxon>
        <taxon>Bacillota</taxon>
        <taxon>Bacilli</taxon>
        <taxon>Bacillales</taxon>
        <taxon>Bacillaceae</taxon>
        <taxon>Virgibacillus</taxon>
    </lineage>
</organism>
<accession>A0ABW3LQD4</accession>
<evidence type="ECO:0000313" key="3">
    <source>
        <dbReference type="Proteomes" id="UP001597040"/>
    </source>
</evidence>
<dbReference type="EMBL" id="JBHTKJ010000035">
    <property type="protein sequence ID" value="MFD1039459.1"/>
    <property type="molecule type" value="Genomic_DNA"/>
</dbReference>